<keyword evidence="2" id="KW-1185">Reference proteome</keyword>
<gene>
    <name evidence="1" type="ORF">SAMN05660349_02839</name>
</gene>
<evidence type="ECO:0008006" key="3">
    <source>
        <dbReference type="Google" id="ProtNLM"/>
    </source>
</evidence>
<dbReference type="EMBL" id="FUYQ01000024">
    <property type="protein sequence ID" value="SKB80272.1"/>
    <property type="molecule type" value="Genomic_DNA"/>
</dbReference>
<dbReference type="Proteomes" id="UP000190852">
    <property type="component" value="Unassembled WGS sequence"/>
</dbReference>
<evidence type="ECO:0000313" key="2">
    <source>
        <dbReference type="Proteomes" id="UP000190852"/>
    </source>
</evidence>
<protein>
    <recommendedName>
        <fullName evidence="3">Lipocalin-like domain-containing protein</fullName>
    </recommendedName>
</protein>
<accession>A0A1T5E8A6</accession>
<name>A0A1T5E8A6_9BACT</name>
<proteinExistence type="predicted"/>
<organism evidence="1 2">
    <name type="scientific">Parabacteroides chartae</name>
    <dbReference type="NCBI Taxonomy" id="1037355"/>
    <lineage>
        <taxon>Bacteria</taxon>
        <taxon>Pseudomonadati</taxon>
        <taxon>Bacteroidota</taxon>
        <taxon>Bacteroidia</taxon>
        <taxon>Bacteroidales</taxon>
        <taxon>Tannerellaceae</taxon>
        <taxon>Parabacteroides</taxon>
    </lineage>
</organism>
<sequence length="149" mass="17027">MSIWTLNHYEIILNMKTKNLIGIQLLFLILVCFVSCDKDEDTKELTPQALYQTSWSGAGYCESWTSKSKDIGIQFVDTQKGIVNWKNYDAINITFSIEGKYITFNSDALYLGGAPWVIKTYTNDHLTLVQNEASPDINKIITLDLYKIK</sequence>
<dbReference type="AlphaFoldDB" id="A0A1T5E8A6"/>
<reference evidence="2" key="1">
    <citation type="submission" date="2017-02" db="EMBL/GenBank/DDBJ databases">
        <authorList>
            <person name="Varghese N."/>
            <person name="Submissions S."/>
        </authorList>
    </citation>
    <scope>NUCLEOTIDE SEQUENCE [LARGE SCALE GENOMIC DNA]</scope>
    <source>
        <strain evidence="2">DSM 24967</strain>
    </source>
</reference>
<evidence type="ECO:0000313" key="1">
    <source>
        <dbReference type="EMBL" id="SKB80272.1"/>
    </source>
</evidence>